<sequence length="101" mass="11871">MDNPFDAFNKRLDNLERMIGLLLHNQSTPVVQNTSKRYLNSKEAAEFLNLSVGTVRNNSHIIPHHKRNGKLYFIQDELVQYLESSDDRSEPSILKYKRRKK</sequence>
<dbReference type="RefSeq" id="WP_104712116.1">
    <property type="nucleotide sequence ID" value="NZ_PTRA01000001.1"/>
</dbReference>
<organism evidence="2 3">
    <name type="scientific">Siphonobacter curvatus</name>
    <dbReference type="NCBI Taxonomy" id="2094562"/>
    <lineage>
        <taxon>Bacteria</taxon>
        <taxon>Pseudomonadati</taxon>
        <taxon>Bacteroidota</taxon>
        <taxon>Cytophagia</taxon>
        <taxon>Cytophagales</taxon>
        <taxon>Cytophagaceae</taxon>
        <taxon>Siphonobacter</taxon>
    </lineage>
</organism>
<keyword evidence="3" id="KW-1185">Reference proteome</keyword>
<dbReference type="AlphaFoldDB" id="A0A2S7IR39"/>
<dbReference type="InterPro" id="IPR041657">
    <property type="entry name" value="HTH_17"/>
</dbReference>
<dbReference type="EMBL" id="PTRA01000001">
    <property type="protein sequence ID" value="PQA60152.1"/>
    <property type="molecule type" value="Genomic_DNA"/>
</dbReference>
<comment type="caution">
    <text evidence="2">The sequence shown here is derived from an EMBL/GenBank/DDBJ whole genome shotgun (WGS) entry which is preliminary data.</text>
</comment>
<protein>
    <recommendedName>
        <fullName evidence="1">Helix-turn-helix domain-containing protein</fullName>
    </recommendedName>
</protein>
<proteinExistence type="predicted"/>
<dbReference type="OrthoDB" id="965908at2"/>
<name>A0A2S7IR39_9BACT</name>
<reference evidence="3" key="1">
    <citation type="submission" date="2018-02" db="EMBL/GenBank/DDBJ databases">
        <title>Genome sequencing of Solimonas sp. HR-BB.</title>
        <authorList>
            <person name="Lee Y."/>
            <person name="Jeon C.O."/>
        </authorList>
    </citation>
    <scope>NUCLEOTIDE SEQUENCE [LARGE SCALE GENOMIC DNA]</scope>
    <source>
        <strain evidence="3">HR-U</strain>
    </source>
</reference>
<dbReference type="Proteomes" id="UP000239590">
    <property type="component" value="Unassembled WGS sequence"/>
</dbReference>
<evidence type="ECO:0000313" key="2">
    <source>
        <dbReference type="EMBL" id="PQA60152.1"/>
    </source>
</evidence>
<feature type="domain" description="Helix-turn-helix" evidence="1">
    <location>
        <begin position="38"/>
        <end position="84"/>
    </location>
</feature>
<evidence type="ECO:0000259" key="1">
    <source>
        <dbReference type="Pfam" id="PF12728"/>
    </source>
</evidence>
<gene>
    <name evidence="2" type="ORF">C5O19_11195</name>
</gene>
<evidence type="ECO:0000313" key="3">
    <source>
        <dbReference type="Proteomes" id="UP000239590"/>
    </source>
</evidence>
<dbReference type="Pfam" id="PF12728">
    <property type="entry name" value="HTH_17"/>
    <property type="match status" value="1"/>
</dbReference>
<accession>A0A2S7IR39</accession>